<reference evidence="4 5" key="1">
    <citation type="submission" date="2020-08" db="EMBL/GenBank/DDBJ databases">
        <title>Genomic Encyclopedia of Type Strains, Phase IV (KMG-IV): sequencing the most valuable type-strain genomes for metagenomic binning, comparative biology and taxonomic classification.</title>
        <authorList>
            <person name="Goeker M."/>
        </authorList>
    </citation>
    <scope>NUCLEOTIDE SEQUENCE [LARGE SCALE GENOMIC DNA]</scope>
    <source>
        <strain evidence="4 5">DSM 19979</strain>
    </source>
</reference>
<name>A0A840AEP3_9PROT</name>
<protein>
    <recommendedName>
        <fullName evidence="3">Phage tail tape measure protein domain-containing protein</fullName>
    </recommendedName>
</protein>
<gene>
    <name evidence="4" type="ORF">GGQ83_003579</name>
</gene>
<evidence type="ECO:0000259" key="3">
    <source>
        <dbReference type="Pfam" id="PF10145"/>
    </source>
</evidence>
<dbReference type="Pfam" id="PF10145">
    <property type="entry name" value="PhageMin_Tail"/>
    <property type="match status" value="1"/>
</dbReference>
<feature type="domain" description="Phage tail tape measure protein" evidence="3">
    <location>
        <begin position="77"/>
        <end position="193"/>
    </location>
</feature>
<feature type="coiled-coil region" evidence="1">
    <location>
        <begin position="282"/>
        <end position="340"/>
    </location>
</feature>
<evidence type="ECO:0000313" key="4">
    <source>
        <dbReference type="EMBL" id="MBB3900109.1"/>
    </source>
</evidence>
<evidence type="ECO:0000256" key="1">
    <source>
        <dbReference type="SAM" id="Coils"/>
    </source>
</evidence>
<sequence>MSDTVGRLTVVIDAKVAQFEQRVARAEQRLQGFSRKGAQDVRKVDESFLQLTNRTLALARAMPLLGTAIAGASAGGMLAMVQRSVEATAQLEILATRAGVSTDALQALGYAAGQVGLRQDDMQDGLQELTLKLGEAARGETEATEAFTALGVAVTDTQGRIRPTAAVLTDLVAKFSEMQNPAERAAAAARIFGDDLAARMVPFLTQGSAALRTMVERAIEFGNVADAELIAKAREASTRITALQTSFSALARNMLAEVAPALTTVANLLNSIIEGGRGAPRLATIQAQAGQLAETIQNLEGRLGGGALPGGMRNVLTGQLARARADLEALNVEAEAINRRIANAPARAAEVLNPTGGARPVMPAEAASGGRGGASARADDATTRRTNAVIQAQENQLLSDRTRILEQNRTPEETYIARLERLGEVVARFEGTGDELPLPMIQAEAIDALNDYEDAIRRAGGAATEAQQALRKLGEQTVMNFAEAIAEGRSLREVAQGLLKDLGRLFLQQAVQGSGVGKIFSSFFGSLFGGGGGGGAGKVPSANGNVFSGGRVVPFATGGVVSGAIAFPMADGRTGLMGEAGPEAIMPLTRGPGGKLGVKAQGGGAPVVIHQHMTFGSDVNRATLAQWGAEVKRQTLAAAQETRRESRSFLA</sequence>
<dbReference type="InterPro" id="IPR010090">
    <property type="entry name" value="Phage_tape_meas"/>
</dbReference>
<keyword evidence="1" id="KW-0175">Coiled coil</keyword>
<accession>A0A840AEP3</accession>
<dbReference type="AlphaFoldDB" id="A0A840AEP3"/>
<feature type="region of interest" description="Disordered" evidence="2">
    <location>
        <begin position="353"/>
        <end position="381"/>
    </location>
</feature>
<evidence type="ECO:0000256" key="2">
    <source>
        <dbReference type="SAM" id="MobiDB-lite"/>
    </source>
</evidence>
<comment type="caution">
    <text evidence="4">The sequence shown here is derived from an EMBL/GenBank/DDBJ whole genome shotgun (WGS) entry which is preliminary data.</text>
</comment>
<dbReference type="EMBL" id="JACIDJ010000008">
    <property type="protein sequence ID" value="MBB3900109.1"/>
    <property type="molecule type" value="Genomic_DNA"/>
</dbReference>
<organism evidence="4 5">
    <name type="scientific">Roseococcus suduntuyensis</name>
    <dbReference type="NCBI Taxonomy" id="455361"/>
    <lineage>
        <taxon>Bacteria</taxon>
        <taxon>Pseudomonadati</taxon>
        <taxon>Pseudomonadota</taxon>
        <taxon>Alphaproteobacteria</taxon>
        <taxon>Acetobacterales</taxon>
        <taxon>Roseomonadaceae</taxon>
        <taxon>Roseococcus</taxon>
    </lineage>
</organism>
<evidence type="ECO:0000313" key="5">
    <source>
        <dbReference type="Proteomes" id="UP000553193"/>
    </source>
</evidence>
<dbReference type="RefSeq" id="WP_184386341.1">
    <property type="nucleotide sequence ID" value="NZ_JACIDJ010000008.1"/>
</dbReference>
<keyword evidence="5" id="KW-1185">Reference proteome</keyword>
<proteinExistence type="predicted"/>
<dbReference type="Proteomes" id="UP000553193">
    <property type="component" value="Unassembled WGS sequence"/>
</dbReference>